<keyword evidence="2" id="KW-1185">Reference proteome</keyword>
<dbReference type="Proteomes" id="UP001465668">
    <property type="component" value="Unassembled WGS sequence"/>
</dbReference>
<dbReference type="SUPFAM" id="SSF51735">
    <property type="entry name" value="NAD(P)-binding Rossmann-fold domains"/>
    <property type="match status" value="1"/>
</dbReference>
<name>A0ABR2XS50_9PEZI</name>
<reference evidence="1 2" key="1">
    <citation type="submission" date="2024-02" db="EMBL/GenBank/DDBJ databases">
        <title>First draft genome assembly of two strains of Seiridium cardinale.</title>
        <authorList>
            <person name="Emiliani G."/>
            <person name="Scali E."/>
        </authorList>
    </citation>
    <scope>NUCLEOTIDE SEQUENCE [LARGE SCALE GENOMIC DNA]</scope>
    <source>
        <strain evidence="1 2">BM-138-000479</strain>
    </source>
</reference>
<dbReference type="EMBL" id="JARVKM010000026">
    <property type="protein sequence ID" value="KAK9776640.1"/>
    <property type="molecule type" value="Genomic_DNA"/>
</dbReference>
<evidence type="ECO:0000313" key="1">
    <source>
        <dbReference type="EMBL" id="KAK9776640.1"/>
    </source>
</evidence>
<organism evidence="1 2">
    <name type="scientific">Seiridium cardinale</name>
    <dbReference type="NCBI Taxonomy" id="138064"/>
    <lineage>
        <taxon>Eukaryota</taxon>
        <taxon>Fungi</taxon>
        <taxon>Dikarya</taxon>
        <taxon>Ascomycota</taxon>
        <taxon>Pezizomycotina</taxon>
        <taxon>Sordariomycetes</taxon>
        <taxon>Xylariomycetidae</taxon>
        <taxon>Amphisphaeriales</taxon>
        <taxon>Sporocadaceae</taxon>
        <taxon>Seiridium</taxon>
    </lineage>
</organism>
<dbReference type="InterPro" id="IPR036291">
    <property type="entry name" value="NAD(P)-bd_dom_sf"/>
</dbReference>
<dbReference type="PRINTS" id="PR00081">
    <property type="entry name" value="GDHRDH"/>
</dbReference>
<evidence type="ECO:0000313" key="2">
    <source>
        <dbReference type="Proteomes" id="UP001465668"/>
    </source>
</evidence>
<gene>
    <name evidence="1" type="ORF">SCAR479_06685</name>
</gene>
<accession>A0ABR2XS50</accession>
<proteinExistence type="predicted"/>
<dbReference type="InterPro" id="IPR052184">
    <property type="entry name" value="SDR_enzymes"/>
</dbReference>
<dbReference type="PANTHER" id="PTHR45458">
    <property type="entry name" value="SHORT-CHAIN DEHYDROGENASE/REDUCTASE SDR"/>
    <property type="match status" value="1"/>
</dbReference>
<comment type="caution">
    <text evidence="1">The sequence shown here is derived from an EMBL/GenBank/DDBJ whole genome shotgun (WGS) entry which is preliminary data.</text>
</comment>
<sequence>MPSTQETVLVTGVTRGIGAQLLDQLLARQNTKVIAAVRDLSAAAAKKLVKQSQTNQNLIVVKIDSEVQTDPQNAARVVRDQHGIDHIDAIIANAGVATDWAPVLEIKAENVQRSMNINVLASILLFQAFEPLLSKSANPRMLFVSTVGSSLSLARQMPFNCSTYGGSKAALNFIAMRIAIEHPTITSLTLHPGMVETDMATNAHTANKLDFAESGAISPEQSARAILKLADDAKVETHSGKFFDAQSGSELPW</sequence>
<protein>
    <submittedName>
        <fullName evidence="1">NAD(P)-binding protein</fullName>
    </submittedName>
</protein>
<dbReference type="InterPro" id="IPR002347">
    <property type="entry name" value="SDR_fam"/>
</dbReference>
<dbReference type="Gene3D" id="3.40.50.720">
    <property type="entry name" value="NAD(P)-binding Rossmann-like Domain"/>
    <property type="match status" value="1"/>
</dbReference>
<dbReference type="PANTHER" id="PTHR45458:SF1">
    <property type="entry name" value="SHORT CHAIN DEHYDROGENASE"/>
    <property type="match status" value="1"/>
</dbReference>
<dbReference type="Pfam" id="PF00106">
    <property type="entry name" value="adh_short"/>
    <property type="match status" value="1"/>
</dbReference>